<dbReference type="InterPro" id="IPR027417">
    <property type="entry name" value="P-loop_NTPase"/>
</dbReference>
<dbReference type="InterPro" id="IPR003593">
    <property type="entry name" value="AAA+_ATPase"/>
</dbReference>
<keyword evidence="3 8" id="KW-0812">Transmembrane</keyword>
<reference evidence="11 12" key="1">
    <citation type="submission" date="2019-03" db="EMBL/GenBank/DDBJ databases">
        <authorList>
            <person name="Kim M.K.M."/>
        </authorList>
    </citation>
    <scope>NUCLEOTIDE SEQUENCE [LARGE SCALE GENOMIC DNA]</scope>
    <source>
        <strain evidence="11 12">18JY21-1</strain>
    </source>
</reference>
<dbReference type="InterPro" id="IPR039421">
    <property type="entry name" value="Type_1_exporter"/>
</dbReference>
<evidence type="ECO:0000256" key="3">
    <source>
        <dbReference type="ARBA" id="ARBA00022692"/>
    </source>
</evidence>
<dbReference type="CDD" id="cd07346">
    <property type="entry name" value="ABC_6TM_exporters"/>
    <property type="match status" value="1"/>
</dbReference>
<evidence type="ECO:0000256" key="4">
    <source>
        <dbReference type="ARBA" id="ARBA00022741"/>
    </source>
</evidence>
<keyword evidence="5 11" id="KW-0067">ATP-binding</keyword>
<feature type="domain" description="ABC transporter" evidence="9">
    <location>
        <begin position="335"/>
        <end position="569"/>
    </location>
</feature>
<feature type="transmembrane region" description="Helical" evidence="8">
    <location>
        <begin position="153"/>
        <end position="172"/>
    </location>
</feature>
<dbReference type="OrthoDB" id="1899463at2"/>
<feature type="transmembrane region" description="Helical" evidence="8">
    <location>
        <begin position="273"/>
        <end position="290"/>
    </location>
</feature>
<evidence type="ECO:0000313" key="12">
    <source>
        <dbReference type="Proteomes" id="UP000295418"/>
    </source>
</evidence>
<dbReference type="PROSITE" id="PS50929">
    <property type="entry name" value="ABC_TM1F"/>
    <property type="match status" value="1"/>
</dbReference>
<evidence type="ECO:0000256" key="8">
    <source>
        <dbReference type="SAM" id="Phobius"/>
    </source>
</evidence>
<evidence type="ECO:0000259" key="10">
    <source>
        <dbReference type="PROSITE" id="PS50929"/>
    </source>
</evidence>
<feature type="transmembrane region" description="Helical" evidence="8">
    <location>
        <begin position="55"/>
        <end position="73"/>
    </location>
</feature>
<dbReference type="GO" id="GO:0015421">
    <property type="term" value="F:ABC-type oligopeptide transporter activity"/>
    <property type="evidence" value="ECO:0007669"/>
    <property type="project" value="TreeGrafter"/>
</dbReference>
<dbReference type="Proteomes" id="UP000295418">
    <property type="component" value="Unassembled WGS sequence"/>
</dbReference>
<keyword evidence="6 8" id="KW-1133">Transmembrane helix</keyword>
<keyword evidence="4" id="KW-0547">Nucleotide-binding</keyword>
<evidence type="ECO:0000256" key="1">
    <source>
        <dbReference type="ARBA" id="ARBA00004651"/>
    </source>
</evidence>
<protein>
    <submittedName>
        <fullName evidence="11">ABC transporter ATP-binding protein</fullName>
    </submittedName>
</protein>
<dbReference type="InterPro" id="IPR011527">
    <property type="entry name" value="ABC1_TM_dom"/>
</dbReference>
<evidence type="ECO:0000259" key="9">
    <source>
        <dbReference type="PROSITE" id="PS50893"/>
    </source>
</evidence>
<dbReference type="InterPro" id="IPR036640">
    <property type="entry name" value="ABC1_TM_sf"/>
</dbReference>
<dbReference type="Gene3D" id="1.20.1560.10">
    <property type="entry name" value="ABC transporter type 1, transmembrane domain"/>
    <property type="match status" value="1"/>
</dbReference>
<dbReference type="GO" id="GO:0005737">
    <property type="term" value="C:cytoplasm"/>
    <property type="evidence" value="ECO:0007669"/>
    <property type="project" value="UniProtKB-ARBA"/>
</dbReference>
<sequence>MTKRQWVTKFVFMHKWVFLCGFIITTLGTMINLIYPFLNGKIINIAFYDKDMTAFLNLCFIYAGILFFNQFIVMTLNNLISSHLMTGFVFDIRRALFKKILHKKGKDLSGMYSGDMISRMNNDTKDIMNLVFWSGLWGYSNFLHILFSVCFMFYYNLLLGVFTVVLVPVVFFTSKHFKKKSQNVRKNISKEQGKLSSYLFEIVKNLQEIKILNARKQVTRFYLRKTTAINKMNVESGRIDVTAERVNSFIMLIAQLVIFVTCAYFIVKGHMQLGVFVAAVSYFNMAVNYFSSINGKIMDAGKQLISLQRVVDILNEDEEDYKESHPPKQIKDGTIEFNNVTFGYTEDKHVLNGFNLRIGAGSTIGIVGKSGAGKTSMANLLYNLYNVDGGELLIDGINVNEYSLHSLRSQVGIVHQETILYDHTLRYNLSFTNNKDHDDALLEALKKAALYDVYLTLPNGLDTLLGTDGQELSGGQKQRLAIARILVKNPKILIFDEATSFLDSQNEALIRNMMRDMSKDRTLIIIAHRFSTIKNCDKIAVLADGVVAGFDTHDVLIKSNETYIDLFSEQCIGDEAYESVGYL</sequence>
<dbReference type="FunFam" id="3.40.50.300:FF:000604">
    <property type="entry name" value="ABC transporter B family member 28"/>
    <property type="match status" value="1"/>
</dbReference>
<dbReference type="GO" id="GO:0005524">
    <property type="term" value="F:ATP binding"/>
    <property type="evidence" value="ECO:0007669"/>
    <property type="project" value="UniProtKB-KW"/>
</dbReference>
<dbReference type="PANTHER" id="PTHR43394:SF1">
    <property type="entry name" value="ATP-BINDING CASSETTE SUB-FAMILY B MEMBER 10, MITOCHONDRIAL"/>
    <property type="match status" value="1"/>
</dbReference>
<name>A0A4V2WMG3_9BACL</name>
<dbReference type="AlphaFoldDB" id="A0A4V2WMG3"/>
<feature type="transmembrane region" description="Helical" evidence="8">
    <location>
        <begin position="246"/>
        <end position="267"/>
    </location>
</feature>
<evidence type="ECO:0000313" key="11">
    <source>
        <dbReference type="EMBL" id="TCZ69021.1"/>
    </source>
</evidence>
<keyword evidence="7 8" id="KW-0472">Membrane</keyword>
<dbReference type="Gene3D" id="3.40.50.300">
    <property type="entry name" value="P-loop containing nucleotide triphosphate hydrolases"/>
    <property type="match status" value="1"/>
</dbReference>
<feature type="transmembrane region" description="Helical" evidence="8">
    <location>
        <begin position="127"/>
        <end position="147"/>
    </location>
</feature>
<dbReference type="PROSITE" id="PS50893">
    <property type="entry name" value="ABC_TRANSPORTER_2"/>
    <property type="match status" value="1"/>
</dbReference>
<accession>A0A4V2WMG3</accession>
<dbReference type="SUPFAM" id="SSF90123">
    <property type="entry name" value="ABC transporter transmembrane region"/>
    <property type="match status" value="1"/>
</dbReference>
<dbReference type="EMBL" id="SKFG01000054">
    <property type="protein sequence ID" value="TCZ69021.1"/>
    <property type="molecule type" value="Genomic_DNA"/>
</dbReference>
<dbReference type="InterPro" id="IPR003439">
    <property type="entry name" value="ABC_transporter-like_ATP-bd"/>
</dbReference>
<dbReference type="SMART" id="SM00382">
    <property type="entry name" value="AAA"/>
    <property type="match status" value="1"/>
</dbReference>
<dbReference type="GO" id="GO:0016887">
    <property type="term" value="F:ATP hydrolysis activity"/>
    <property type="evidence" value="ECO:0007669"/>
    <property type="project" value="InterPro"/>
</dbReference>
<dbReference type="SUPFAM" id="SSF52540">
    <property type="entry name" value="P-loop containing nucleoside triphosphate hydrolases"/>
    <property type="match status" value="1"/>
</dbReference>
<evidence type="ECO:0000256" key="2">
    <source>
        <dbReference type="ARBA" id="ARBA00022448"/>
    </source>
</evidence>
<keyword evidence="2" id="KW-0813">Transport</keyword>
<dbReference type="GO" id="GO:0005886">
    <property type="term" value="C:plasma membrane"/>
    <property type="evidence" value="ECO:0007669"/>
    <property type="project" value="UniProtKB-SubCell"/>
</dbReference>
<feature type="transmembrane region" description="Helical" evidence="8">
    <location>
        <begin position="16"/>
        <end position="35"/>
    </location>
</feature>
<comment type="caution">
    <text evidence="11">The sequence shown here is derived from an EMBL/GenBank/DDBJ whole genome shotgun (WGS) entry which is preliminary data.</text>
</comment>
<dbReference type="InterPro" id="IPR017871">
    <property type="entry name" value="ABC_transporter-like_CS"/>
</dbReference>
<gene>
    <name evidence="11" type="ORF">E0485_24020</name>
</gene>
<dbReference type="Pfam" id="PF00664">
    <property type="entry name" value="ABC_membrane"/>
    <property type="match status" value="1"/>
</dbReference>
<dbReference type="PANTHER" id="PTHR43394">
    <property type="entry name" value="ATP-DEPENDENT PERMEASE MDL1, MITOCHONDRIAL"/>
    <property type="match status" value="1"/>
</dbReference>
<evidence type="ECO:0000256" key="7">
    <source>
        <dbReference type="ARBA" id="ARBA00023136"/>
    </source>
</evidence>
<dbReference type="Pfam" id="PF00005">
    <property type="entry name" value="ABC_tran"/>
    <property type="match status" value="1"/>
</dbReference>
<proteinExistence type="predicted"/>
<organism evidence="11 12">
    <name type="scientific">Paenibacillus albiflavus</name>
    <dbReference type="NCBI Taxonomy" id="2545760"/>
    <lineage>
        <taxon>Bacteria</taxon>
        <taxon>Bacillati</taxon>
        <taxon>Bacillota</taxon>
        <taxon>Bacilli</taxon>
        <taxon>Bacillales</taxon>
        <taxon>Paenibacillaceae</taxon>
        <taxon>Paenibacillus</taxon>
    </lineage>
</organism>
<evidence type="ECO:0000256" key="5">
    <source>
        <dbReference type="ARBA" id="ARBA00022840"/>
    </source>
</evidence>
<evidence type="ECO:0000256" key="6">
    <source>
        <dbReference type="ARBA" id="ARBA00022989"/>
    </source>
</evidence>
<feature type="domain" description="ABC transmembrane type-1" evidence="10">
    <location>
        <begin position="21"/>
        <end position="302"/>
    </location>
</feature>
<dbReference type="PROSITE" id="PS00211">
    <property type="entry name" value="ABC_TRANSPORTER_1"/>
    <property type="match status" value="1"/>
</dbReference>
<keyword evidence="12" id="KW-1185">Reference proteome</keyword>
<comment type="subcellular location">
    <subcellularLocation>
        <location evidence="1">Cell membrane</location>
        <topology evidence="1">Multi-pass membrane protein</topology>
    </subcellularLocation>
</comment>